<gene>
    <name evidence="1" type="ORF">FB558_1322</name>
</gene>
<dbReference type="AlphaFoldDB" id="A0A543DZ07"/>
<dbReference type="EMBL" id="VFPA01000001">
    <property type="protein sequence ID" value="TQM14556.1"/>
    <property type="molecule type" value="Genomic_DNA"/>
</dbReference>
<accession>A0A543DZ07</accession>
<evidence type="ECO:0000313" key="2">
    <source>
        <dbReference type="Proteomes" id="UP000315677"/>
    </source>
</evidence>
<sequence>MARIEEHDTGVVVRFEGWEPLFTLRAQLEVPFGAIREVEVVENGLRATRGGRAGLLVTGVRKIGRWGIGVGLRQLVSVRRGQPALRLRLDRGVTGYDEVLVGLPDAAAVARGLRAARP</sequence>
<dbReference type="Proteomes" id="UP000315677">
    <property type="component" value="Unassembled WGS sequence"/>
</dbReference>
<keyword evidence="2" id="KW-1185">Reference proteome</keyword>
<evidence type="ECO:0008006" key="3">
    <source>
        <dbReference type="Google" id="ProtNLM"/>
    </source>
</evidence>
<proteinExistence type="predicted"/>
<comment type="caution">
    <text evidence="1">The sequence shown here is derived from an EMBL/GenBank/DDBJ whole genome shotgun (WGS) entry which is preliminary data.</text>
</comment>
<evidence type="ECO:0000313" key="1">
    <source>
        <dbReference type="EMBL" id="TQM14556.1"/>
    </source>
</evidence>
<dbReference type="OrthoDB" id="530515at2"/>
<name>A0A543DZ07_9PSEU</name>
<protein>
    <recommendedName>
        <fullName evidence="3">PH (Pleckstrin Homology) domain-containing protein</fullName>
    </recommendedName>
</protein>
<reference evidence="1 2" key="1">
    <citation type="submission" date="2019-06" db="EMBL/GenBank/DDBJ databases">
        <title>Sequencing the genomes of 1000 actinobacteria strains.</title>
        <authorList>
            <person name="Klenk H.-P."/>
        </authorList>
    </citation>
    <scope>NUCLEOTIDE SEQUENCE [LARGE SCALE GENOMIC DNA]</scope>
    <source>
        <strain evidence="1 2">DSM 45301</strain>
    </source>
</reference>
<dbReference type="RefSeq" id="WP_142049077.1">
    <property type="nucleotide sequence ID" value="NZ_VFPA01000001.1"/>
</dbReference>
<organism evidence="1 2">
    <name type="scientific">Pseudonocardia kunmingensis</name>
    <dbReference type="NCBI Taxonomy" id="630975"/>
    <lineage>
        <taxon>Bacteria</taxon>
        <taxon>Bacillati</taxon>
        <taxon>Actinomycetota</taxon>
        <taxon>Actinomycetes</taxon>
        <taxon>Pseudonocardiales</taxon>
        <taxon>Pseudonocardiaceae</taxon>
        <taxon>Pseudonocardia</taxon>
    </lineage>
</organism>